<reference evidence="8 9" key="1">
    <citation type="submission" date="2016-12" db="EMBL/GenBank/DDBJ databases">
        <title>Domibacillus sp. SAB 38T whole genome sequencing.</title>
        <authorList>
            <person name="Verma A."/>
            <person name="Ojha A.K."/>
            <person name="Krishnamurthi S."/>
        </authorList>
    </citation>
    <scope>NUCLEOTIDE SEQUENCE [LARGE SCALE GENOMIC DNA]</scope>
    <source>
        <strain evidence="8 9">SAB 38</strain>
    </source>
</reference>
<evidence type="ECO:0000256" key="5">
    <source>
        <dbReference type="SAM" id="Coils"/>
    </source>
</evidence>
<dbReference type="Pfam" id="PF06305">
    <property type="entry name" value="LapA_dom"/>
    <property type="match status" value="1"/>
</dbReference>
<evidence type="ECO:0000256" key="4">
    <source>
        <dbReference type="ARBA" id="ARBA00023136"/>
    </source>
</evidence>
<gene>
    <name evidence="8" type="ORF">BTO28_06410</name>
</gene>
<organism evidence="8 9">
    <name type="scientific">Domibacillus epiphyticus</name>
    <dbReference type="NCBI Taxonomy" id="1714355"/>
    <lineage>
        <taxon>Bacteria</taxon>
        <taxon>Bacillati</taxon>
        <taxon>Bacillota</taxon>
        <taxon>Bacilli</taxon>
        <taxon>Bacillales</taxon>
        <taxon>Bacillaceae</taxon>
        <taxon>Domibacillus</taxon>
    </lineage>
</organism>
<name>A0A1V2A9A6_9BACI</name>
<dbReference type="AlphaFoldDB" id="A0A1V2A9A6"/>
<dbReference type="PANTHER" id="PTHR41335:SF1">
    <property type="entry name" value="MEMBRANE PROTEIN"/>
    <property type="match status" value="1"/>
</dbReference>
<feature type="coiled-coil region" evidence="5">
    <location>
        <begin position="64"/>
        <end position="94"/>
    </location>
</feature>
<feature type="domain" description="Lipopolysaccharide assembly protein A" evidence="7">
    <location>
        <begin position="24"/>
        <end position="85"/>
    </location>
</feature>
<evidence type="ECO:0000259" key="7">
    <source>
        <dbReference type="Pfam" id="PF06305"/>
    </source>
</evidence>
<evidence type="ECO:0000256" key="3">
    <source>
        <dbReference type="ARBA" id="ARBA00022989"/>
    </source>
</evidence>
<accession>A0A1V2A9A6</accession>
<dbReference type="Proteomes" id="UP000188613">
    <property type="component" value="Unassembled WGS sequence"/>
</dbReference>
<comment type="caution">
    <text evidence="8">The sequence shown here is derived from an EMBL/GenBank/DDBJ whole genome shotgun (WGS) entry which is preliminary data.</text>
</comment>
<keyword evidence="2 6" id="KW-0812">Transmembrane</keyword>
<evidence type="ECO:0000256" key="2">
    <source>
        <dbReference type="ARBA" id="ARBA00022692"/>
    </source>
</evidence>
<dbReference type="InterPro" id="IPR010445">
    <property type="entry name" value="LapA_dom"/>
</dbReference>
<proteinExistence type="predicted"/>
<evidence type="ECO:0000256" key="1">
    <source>
        <dbReference type="ARBA" id="ARBA00022475"/>
    </source>
</evidence>
<keyword evidence="3 6" id="KW-1133">Transmembrane helix</keyword>
<feature type="transmembrane region" description="Helical" evidence="6">
    <location>
        <begin position="41"/>
        <end position="62"/>
    </location>
</feature>
<evidence type="ECO:0000313" key="8">
    <source>
        <dbReference type="EMBL" id="OMP67573.1"/>
    </source>
</evidence>
<dbReference type="PANTHER" id="PTHR41335">
    <property type="entry name" value="MEMBRANE PROTEIN-RELATED"/>
    <property type="match status" value="1"/>
</dbReference>
<keyword evidence="9" id="KW-1185">Reference proteome</keyword>
<keyword evidence="4 6" id="KW-0472">Membrane</keyword>
<sequence>MKIQTALILGLIFALATAIFAVVNVDPVTVNYVFGRGEWPLILVILFSILMGGSVIFMFGLLQTAKLKQQNKDLLRQNELLKKELHEIKQKNRETLHPDANSIRLVPDGE</sequence>
<evidence type="ECO:0000256" key="6">
    <source>
        <dbReference type="SAM" id="Phobius"/>
    </source>
</evidence>
<evidence type="ECO:0000313" key="9">
    <source>
        <dbReference type="Proteomes" id="UP000188613"/>
    </source>
</evidence>
<keyword evidence="1" id="KW-1003">Cell membrane</keyword>
<protein>
    <recommendedName>
        <fullName evidence="7">Lipopolysaccharide assembly protein A domain-containing protein</fullName>
    </recommendedName>
</protein>
<keyword evidence="5" id="KW-0175">Coiled coil</keyword>
<dbReference type="RefSeq" id="WP_076764706.1">
    <property type="nucleotide sequence ID" value="NZ_MSFI01000009.1"/>
</dbReference>
<dbReference type="STRING" id="1714355.BTO28_06410"/>
<dbReference type="OrthoDB" id="2990728at2"/>
<dbReference type="GO" id="GO:0005886">
    <property type="term" value="C:plasma membrane"/>
    <property type="evidence" value="ECO:0007669"/>
    <property type="project" value="InterPro"/>
</dbReference>
<dbReference type="EMBL" id="MSFI01000009">
    <property type="protein sequence ID" value="OMP67573.1"/>
    <property type="molecule type" value="Genomic_DNA"/>
</dbReference>